<dbReference type="KEGG" id="hro:HELRODRAFT_68472"/>
<dbReference type="GO" id="GO:0016907">
    <property type="term" value="F:G protein-coupled acetylcholine receptor activity"/>
    <property type="evidence" value="ECO:0000318"/>
    <property type="project" value="GO_Central"/>
</dbReference>
<dbReference type="InterPro" id="IPR000276">
    <property type="entry name" value="GPCR_Rhodpsn"/>
</dbReference>
<evidence type="ECO:0000256" key="2">
    <source>
        <dbReference type="ARBA" id="ARBA00022475"/>
    </source>
</evidence>
<organism evidence="14 15">
    <name type="scientific">Helobdella robusta</name>
    <name type="common">Californian leech</name>
    <dbReference type="NCBI Taxonomy" id="6412"/>
    <lineage>
        <taxon>Eukaryota</taxon>
        <taxon>Metazoa</taxon>
        <taxon>Spiralia</taxon>
        <taxon>Lophotrochozoa</taxon>
        <taxon>Annelida</taxon>
        <taxon>Clitellata</taxon>
        <taxon>Hirudinea</taxon>
        <taxon>Rhynchobdellida</taxon>
        <taxon>Glossiphoniidae</taxon>
        <taxon>Helobdella</taxon>
    </lineage>
</organism>
<dbReference type="EMBL" id="AMQM01001291">
    <property type="status" value="NOT_ANNOTATED_CDS"/>
    <property type="molecule type" value="Genomic_DNA"/>
</dbReference>
<dbReference type="GO" id="GO:0045202">
    <property type="term" value="C:synapse"/>
    <property type="evidence" value="ECO:0000318"/>
    <property type="project" value="GO_Central"/>
</dbReference>
<dbReference type="PRINTS" id="PR00237">
    <property type="entry name" value="GPCRRHODOPSN"/>
</dbReference>
<sequence length="201" mass="22745">SSGFIGLLGAGLSLLTIAGNSIVILSFILERSIRQPSNYFIASLAVSDLLIGLVSMPLYTAYILTAKKWSLGEFFCDLWLSVDYTACLCSIYTVFCITVDRFCSISIPTKYRAWRTERKVIFVVFFVWLIPILVFFTTIFGWQYIIGKRTVPGDKCFVQYMEDALFNCLLQVGYFWITLVAMVGLYSGIYKVGWLTGWLVG</sequence>
<keyword evidence="5 10" id="KW-0297">G-protein coupled receptor</keyword>
<evidence type="ECO:0000256" key="6">
    <source>
        <dbReference type="ARBA" id="ARBA00023136"/>
    </source>
</evidence>
<dbReference type="eggNOG" id="KOG3656">
    <property type="taxonomic scope" value="Eukaryota"/>
</dbReference>
<dbReference type="RefSeq" id="XP_009025235.1">
    <property type="nucleotide sequence ID" value="XM_009026987.1"/>
</dbReference>
<dbReference type="PRINTS" id="PR00243">
    <property type="entry name" value="MUSCARINICR"/>
</dbReference>
<keyword evidence="6 11" id="KW-0472">Membrane</keyword>
<dbReference type="PROSITE" id="PS50262">
    <property type="entry name" value="G_PROTEIN_RECEP_F1_2"/>
    <property type="match status" value="1"/>
</dbReference>
<dbReference type="EnsemblMetazoa" id="HelroT68472">
    <property type="protein sequence ID" value="HelroP68472"/>
    <property type="gene ID" value="HelroG68472"/>
</dbReference>
<feature type="transmembrane region" description="Helical" evidence="11">
    <location>
        <begin position="120"/>
        <end position="144"/>
    </location>
</feature>
<dbReference type="GO" id="GO:0030425">
    <property type="term" value="C:dendrite"/>
    <property type="evidence" value="ECO:0000318"/>
    <property type="project" value="GO_Central"/>
</dbReference>
<dbReference type="OMA" id="AWRTERK"/>
<feature type="transmembrane region" description="Helical" evidence="11">
    <location>
        <begin position="164"/>
        <end position="186"/>
    </location>
</feature>
<keyword evidence="3 10" id="KW-0812">Transmembrane</keyword>
<dbReference type="PROSITE" id="PS00237">
    <property type="entry name" value="G_PROTEIN_RECEP_F1_1"/>
    <property type="match status" value="1"/>
</dbReference>
<accession>T1FZF2</accession>
<dbReference type="AlphaFoldDB" id="T1FZF2"/>
<keyword evidence="7" id="KW-1015">Disulfide bond</keyword>
<comment type="subcellular location">
    <subcellularLocation>
        <location evidence="1">Cell membrane</location>
        <topology evidence="1">Multi-pass membrane protein</topology>
    </subcellularLocation>
</comment>
<dbReference type="EMBL" id="KB097495">
    <property type="protein sequence ID" value="ESN96069.1"/>
    <property type="molecule type" value="Genomic_DNA"/>
</dbReference>
<dbReference type="CTD" id="20214200"/>
<feature type="transmembrane region" description="Helical" evidence="11">
    <location>
        <begin position="39"/>
        <end position="58"/>
    </location>
</feature>
<evidence type="ECO:0000256" key="4">
    <source>
        <dbReference type="ARBA" id="ARBA00022989"/>
    </source>
</evidence>
<protein>
    <recommendedName>
        <fullName evidence="12">G-protein coupled receptors family 1 profile domain-containing protein</fullName>
    </recommendedName>
</protein>
<dbReference type="InterPro" id="IPR017452">
    <property type="entry name" value="GPCR_Rhodpsn_7TM"/>
</dbReference>
<feature type="domain" description="G-protein coupled receptors family 1 profile" evidence="12">
    <location>
        <begin position="19"/>
        <end position="191"/>
    </location>
</feature>
<evidence type="ECO:0000256" key="3">
    <source>
        <dbReference type="ARBA" id="ARBA00022692"/>
    </source>
</evidence>
<evidence type="ECO:0000259" key="12">
    <source>
        <dbReference type="PROSITE" id="PS50262"/>
    </source>
</evidence>
<comment type="similarity">
    <text evidence="10">Belongs to the G-protein coupled receptor 1 family.</text>
</comment>
<dbReference type="SUPFAM" id="SSF81321">
    <property type="entry name" value="Family A G protein-coupled receptor-like"/>
    <property type="match status" value="1"/>
</dbReference>
<dbReference type="OrthoDB" id="10071887at2759"/>
<name>T1FZF2_HELRO</name>
<feature type="transmembrane region" description="Helical" evidence="11">
    <location>
        <begin position="6"/>
        <end position="27"/>
    </location>
</feature>
<reference evidence="15" key="1">
    <citation type="submission" date="2012-12" db="EMBL/GenBank/DDBJ databases">
        <authorList>
            <person name="Hellsten U."/>
            <person name="Grimwood J."/>
            <person name="Chapman J.A."/>
            <person name="Shapiro H."/>
            <person name="Aerts A."/>
            <person name="Otillar R.P."/>
            <person name="Terry A.Y."/>
            <person name="Boore J.L."/>
            <person name="Simakov O."/>
            <person name="Marletaz F."/>
            <person name="Cho S.-J."/>
            <person name="Edsinger-Gonzales E."/>
            <person name="Havlak P."/>
            <person name="Kuo D.-H."/>
            <person name="Larsson T."/>
            <person name="Lv J."/>
            <person name="Arendt D."/>
            <person name="Savage R."/>
            <person name="Osoegawa K."/>
            <person name="de Jong P."/>
            <person name="Lindberg D.R."/>
            <person name="Seaver E.C."/>
            <person name="Weisblat D.A."/>
            <person name="Putnam N.H."/>
            <person name="Grigoriev I.V."/>
            <person name="Rokhsar D.S."/>
        </authorList>
    </citation>
    <scope>NUCLEOTIDE SEQUENCE</scope>
</reference>
<dbReference type="FunFam" id="1.20.1070.10:FF:000365">
    <property type="entry name" value="Muscarinic acetylcholine receptor gar-2"/>
    <property type="match status" value="1"/>
</dbReference>
<evidence type="ECO:0000256" key="11">
    <source>
        <dbReference type="SAM" id="Phobius"/>
    </source>
</evidence>
<dbReference type="Pfam" id="PF00001">
    <property type="entry name" value="7tm_1"/>
    <property type="match status" value="1"/>
</dbReference>
<evidence type="ECO:0000313" key="14">
    <source>
        <dbReference type="EnsemblMetazoa" id="HelroP68472"/>
    </source>
</evidence>
<dbReference type="GO" id="GO:0007197">
    <property type="term" value="P:adenylate cyclase-inhibiting G protein-coupled acetylcholine receptor signaling pathway"/>
    <property type="evidence" value="ECO:0000318"/>
    <property type="project" value="GO_Central"/>
</dbReference>
<dbReference type="GO" id="GO:0007268">
    <property type="term" value="P:chemical synaptic transmission"/>
    <property type="evidence" value="ECO:0000318"/>
    <property type="project" value="GO_Central"/>
</dbReference>
<dbReference type="GO" id="GO:0007187">
    <property type="term" value="P:G protein-coupled receptor signaling pathway, coupled to cyclic nucleotide second messenger"/>
    <property type="evidence" value="ECO:0000318"/>
    <property type="project" value="GO_Central"/>
</dbReference>
<dbReference type="PANTHER" id="PTHR24247">
    <property type="entry name" value="5-HYDROXYTRYPTAMINE RECEPTOR"/>
    <property type="match status" value="1"/>
</dbReference>
<keyword evidence="2" id="KW-1003">Cell membrane</keyword>
<evidence type="ECO:0000256" key="10">
    <source>
        <dbReference type="RuleBase" id="RU000688"/>
    </source>
</evidence>
<dbReference type="STRING" id="6412.T1FZF2"/>
<dbReference type="InterPro" id="IPR000995">
    <property type="entry name" value="Musac_Ach_rcpt"/>
</dbReference>
<evidence type="ECO:0000313" key="13">
    <source>
        <dbReference type="EMBL" id="ESN96069.1"/>
    </source>
</evidence>
<dbReference type="GO" id="GO:0005886">
    <property type="term" value="C:plasma membrane"/>
    <property type="evidence" value="ECO:0000318"/>
    <property type="project" value="GO_Central"/>
</dbReference>
<dbReference type="HOGENOM" id="CLU_009579_31_2_1"/>
<dbReference type="PANTHER" id="PTHR24247:SF191">
    <property type="entry name" value="MUSCARINIC ACETYLCHOLINE RECEPTOR, B-TYPE, ISOFORM A"/>
    <property type="match status" value="1"/>
</dbReference>
<dbReference type="Proteomes" id="UP000015101">
    <property type="component" value="Unassembled WGS sequence"/>
</dbReference>
<keyword evidence="15" id="KW-1185">Reference proteome</keyword>
<dbReference type="GeneID" id="20214200"/>
<evidence type="ECO:0000256" key="8">
    <source>
        <dbReference type="ARBA" id="ARBA00023170"/>
    </source>
</evidence>
<evidence type="ECO:0000256" key="7">
    <source>
        <dbReference type="ARBA" id="ARBA00023157"/>
    </source>
</evidence>
<keyword evidence="8 10" id="KW-0675">Receptor</keyword>
<evidence type="ECO:0000313" key="15">
    <source>
        <dbReference type="Proteomes" id="UP000015101"/>
    </source>
</evidence>
<feature type="transmembrane region" description="Helical" evidence="11">
    <location>
        <begin position="78"/>
        <end position="99"/>
    </location>
</feature>
<dbReference type="Gene3D" id="1.20.1070.10">
    <property type="entry name" value="Rhodopsin 7-helix transmembrane proteins"/>
    <property type="match status" value="1"/>
</dbReference>
<proteinExistence type="inferred from homology"/>
<keyword evidence="9 10" id="KW-0807">Transducer</keyword>
<dbReference type="InParanoid" id="T1FZF2"/>
<gene>
    <name evidence="14" type="primary">20214200</name>
    <name evidence="13" type="ORF">HELRODRAFT_68472</name>
</gene>
<evidence type="ECO:0000256" key="5">
    <source>
        <dbReference type="ARBA" id="ARBA00023040"/>
    </source>
</evidence>
<evidence type="ECO:0000256" key="9">
    <source>
        <dbReference type="ARBA" id="ARBA00023224"/>
    </source>
</evidence>
<keyword evidence="4 11" id="KW-1133">Transmembrane helix</keyword>
<reference evidence="13 15" key="2">
    <citation type="journal article" date="2013" name="Nature">
        <title>Insights into bilaterian evolution from three spiralian genomes.</title>
        <authorList>
            <person name="Simakov O."/>
            <person name="Marletaz F."/>
            <person name="Cho S.J."/>
            <person name="Edsinger-Gonzales E."/>
            <person name="Havlak P."/>
            <person name="Hellsten U."/>
            <person name="Kuo D.H."/>
            <person name="Larsson T."/>
            <person name="Lv J."/>
            <person name="Arendt D."/>
            <person name="Savage R."/>
            <person name="Osoegawa K."/>
            <person name="de Jong P."/>
            <person name="Grimwood J."/>
            <person name="Chapman J.A."/>
            <person name="Shapiro H."/>
            <person name="Aerts A."/>
            <person name="Otillar R.P."/>
            <person name="Terry A.Y."/>
            <person name="Boore J.L."/>
            <person name="Grigoriev I.V."/>
            <person name="Lindberg D.R."/>
            <person name="Seaver E.C."/>
            <person name="Weisblat D.A."/>
            <person name="Putnam N.H."/>
            <person name="Rokhsar D.S."/>
        </authorList>
    </citation>
    <scope>NUCLEOTIDE SEQUENCE</scope>
</reference>
<evidence type="ECO:0000256" key="1">
    <source>
        <dbReference type="ARBA" id="ARBA00004651"/>
    </source>
</evidence>
<reference evidence="14" key="3">
    <citation type="submission" date="2015-06" db="UniProtKB">
        <authorList>
            <consortium name="EnsemblMetazoa"/>
        </authorList>
    </citation>
    <scope>IDENTIFICATION</scope>
</reference>